<feature type="domain" description="Peptidase S1" evidence="1">
    <location>
        <begin position="18"/>
        <end position="77"/>
    </location>
</feature>
<evidence type="ECO:0000313" key="2">
    <source>
        <dbReference type="EMBL" id="KAK5979890.1"/>
    </source>
</evidence>
<protein>
    <recommendedName>
        <fullName evidence="1">Peptidase S1 domain-containing protein</fullName>
    </recommendedName>
</protein>
<reference evidence="2 3" key="1">
    <citation type="submission" date="2019-10" db="EMBL/GenBank/DDBJ databases">
        <title>Assembly and Annotation for the nematode Trichostrongylus colubriformis.</title>
        <authorList>
            <person name="Martin J."/>
        </authorList>
    </citation>
    <scope>NUCLEOTIDE SEQUENCE [LARGE SCALE GENOMIC DNA]</scope>
    <source>
        <strain evidence="2">G859</strain>
        <tissue evidence="2">Whole worm</tissue>
    </source>
</reference>
<dbReference type="AlphaFoldDB" id="A0AAN8FJV4"/>
<organism evidence="2 3">
    <name type="scientific">Trichostrongylus colubriformis</name>
    <name type="common">Black scour worm</name>
    <dbReference type="NCBI Taxonomy" id="6319"/>
    <lineage>
        <taxon>Eukaryota</taxon>
        <taxon>Metazoa</taxon>
        <taxon>Ecdysozoa</taxon>
        <taxon>Nematoda</taxon>
        <taxon>Chromadorea</taxon>
        <taxon>Rhabditida</taxon>
        <taxon>Rhabditina</taxon>
        <taxon>Rhabditomorpha</taxon>
        <taxon>Strongyloidea</taxon>
        <taxon>Trichostrongylidae</taxon>
        <taxon>Trichostrongylus</taxon>
    </lineage>
</organism>
<dbReference type="InterPro" id="IPR033116">
    <property type="entry name" value="TRYPSIN_SER"/>
</dbReference>
<evidence type="ECO:0000313" key="3">
    <source>
        <dbReference type="Proteomes" id="UP001331761"/>
    </source>
</evidence>
<dbReference type="Proteomes" id="UP001331761">
    <property type="component" value="Unassembled WGS sequence"/>
</dbReference>
<dbReference type="EMBL" id="WIXE01007883">
    <property type="protein sequence ID" value="KAK5979890.1"/>
    <property type="molecule type" value="Genomic_DNA"/>
</dbReference>
<dbReference type="InterPro" id="IPR009003">
    <property type="entry name" value="Peptidase_S1_PA"/>
</dbReference>
<dbReference type="InterPro" id="IPR001254">
    <property type="entry name" value="Trypsin_dom"/>
</dbReference>
<sequence>MNFYDTFDERKAIITLSRNKSICGGDSGGPLVQLNDEKRYVLVGITVGTSPLCRDPLPKGQERISTFADVRQYVDWICERTGVCPTSVAKSKTQCTMGHFCAISNWFNGYGSRLLKYISELKKKALQLLTILTEIFKNLKFA</sequence>
<dbReference type="PROSITE" id="PS00135">
    <property type="entry name" value="TRYPSIN_SER"/>
    <property type="match status" value="1"/>
</dbReference>
<dbReference type="GO" id="GO:0004252">
    <property type="term" value="F:serine-type endopeptidase activity"/>
    <property type="evidence" value="ECO:0007669"/>
    <property type="project" value="InterPro"/>
</dbReference>
<dbReference type="Pfam" id="PF00089">
    <property type="entry name" value="Trypsin"/>
    <property type="match status" value="1"/>
</dbReference>
<gene>
    <name evidence="2" type="ORF">GCK32_016964</name>
</gene>
<accession>A0AAN8FJV4</accession>
<comment type="caution">
    <text evidence="2">The sequence shown here is derived from an EMBL/GenBank/DDBJ whole genome shotgun (WGS) entry which is preliminary data.</text>
</comment>
<name>A0AAN8FJV4_TRICO</name>
<proteinExistence type="predicted"/>
<dbReference type="Gene3D" id="2.40.10.10">
    <property type="entry name" value="Trypsin-like serine proteases"/>
    <property type="match status" value="1"/>
</dbReference>
<dbReference type="GO" id="GO:0006508">
    <property type="term" value="P:proteolysis"/>
    <property type="evidence" value="ECO:0007669"/>
    <property type="project" value="InterPro"/>
</dbReference>
<dbReference type="SUPFAM" id="SSF50494">
    <property type="entry name" value="Trypsin-like serine proteases"/>
    <property type="match status" value="1"/>
</dbReference>
<dbReference type="InterPro" id="IPR043504">
    <property type="entry name" value="Peptidase_S1_PA_chymotrypsin"/>
</dbReference>
<evidence type="ECO:0000259" key="1">
    <source>
        <dbReference type="Pfam" id="PF00089"/>
    </source>
</evidence>
<keyword evidence="3" id="KW-1185">Reference proteome</keyword>